<reference evidence="1" key="1">
    <citation type="submission" date="2023-10" db="EMBL/GenBank/DDBJ databases">
        <authorList>
            <person name="Rodriguez Cubillos JULIANA M."/>
            <person name="De Vega J."/>
        </authorList>
    </citation>
    <scope>NUCLEOTIDE SEQUENCE</scope>
</reference>
<accession>A0ACB0LTV7</accession>
<comment type="caution">
    <text evidence="1">The sequence shown here is derived from an EMBL/GenBank/DDBJ whole genome shotgun (WGS) entry which is preliminary data.</text>
</comment>
<organism evidence="1 2">
    <name type="scientific">Trifolium pratense</name>
    <name type="common">Red clover</name>
    <dbReference type="NCBI Taxonomy" id="57577"/>
    <lineage>
        <taxon>Eukaryota</taxon>
        <taxon>Viridiplantae</taxon>
        <taxon>Streptophyta</taxon>
        <taxon>Embryophyta</taxon>
        <taxon>Tracheophyta</taxon>
        <taxon>Spermatophyta</taxon>
        <taxon>Magnoliopsida</taxon>
        <taxon>eudicotyledons</taxon>
        <taxon>Gunneridae</taxon>
        <taxon>Pentapetalae</taxon>
        <taxon>rosids</taxon>
        <taxon>fabids</taxon>
        <taxon>Fabales</taxon>
        <taxon>Fabaceae</taxon>
        <taxon>Papilionoideae</taxon>
        <taxon>50 kb inversion clade</taxon>
        <taxon>NPAAA clade</taxon>
        <taxon>Hologalegina</taxon>
        <taxon>IRL clade</taxon>
        <taxon>Trifolieae</taxon>
        <taxon>Trifolium</taxon>
    </lineage>
</organism>
<dbReference type="Proteomes" id="UP001177021">
    <property type="component" value="Unassembled WGS sequence"/>
</dbReference>
<dbReference type="EMBL" id="CASHSV030000615">
    <property type="protein sequence ID" value="CAJ2671564.1"/>
    <property type="molecule type" value="Genomic_DNA"/>
</dbReference>
<evidence type="ECO:0000313" key="2">
    <source>
        <dbReference type="Proteomes" id="UP001177021"/>
    </source>
</evidence>
<evidence type="ECO:0000313" key="1">
    <source>
        <dbReference type="EMBL" id="CAJ2671564.1"/>
    </source>
</evidence>
<gene>
    <name evidence="1" type="ORF">MILVUS5_LOCUS35368</name>
</gene>
<protein>
    <submittedName>
        <fullName evidence="1">Uncharacterized protein</fullName>
    </submittedName>
</protein>
<sequence>MSQFNKKAHQYDQIDRISDLPSNVIDGILEHLDIRDVVRTSILSTKWRYMWTSVPTLWFDEFFDEYEHDEFFDEYEHLVDCSPVVSKIITDVLMRHNGTIYHFSLFIPPEYNFKITMEHFDTWVPLLSRKGIKYLELANHGTHLDQMPYIVLSCKELTYFKFAGFNLSIPPNFSGFKRLLKLHFISVTFESRALESLISGCPLLEKLNIEYCNGFEYFDFSAPSLKILSLNFDENVESICLKKAKNLIDLTLIAAEGWVSGLIKSLPKNLQRFSIGSNYNNEVITHIHAPTQNAGFYPTHMNIFCGCPLNTGQIAVPTTSVQSSETRVQTSLPPFDPISTAIPPFNRRRIYSFVPRTFKHQKQGALRRLPAIISGAFVLSAVPYICLCSTRMAIKMDNIDRISDLPSNVIDGILEHLDIQDQVRTSILSTKWRYLWTSVPQLKFDTNFFDSFQYLDNPGPVVVDVITDVIMIHNGPIYKFTLSIPYGDEITMEHLSKWFQILSGRRDIKYLELANFSTAFNQMPDIVFSWKELTDFKFYGFNLSIPPNSCCFKKLVNLYLHCVAFESGALEGLISSCPLLEKLSIQHCDGFEYFDFAAPSLKVLYLDIDQDTKSICLKKAKNLIDLTLVADGGWVSGLIKSLPKIQNLNIHLWFDNKILPIADVIPPMLLKSSFGSIECLKLDGVCLNECRELLYIVSVLKSAPSLVELVIQGYDCIDITPAPDHLEEFECSSCCLNRLQTVDISIKSCPQYAMCLIEFILANSASLETLTFRVGLGPQRVYALVLLGISQDLLLMKRASQRAQVEFLHFGDD</sequence>
<keyword evidence="2" id="KW-1185">Reference proteome</keyword>
<proteinExistence type="predicted"/>
<name>A0ACB0LTV7_TRIPR</name>